<keyword evidence="2" id="KW-1185">Reference proteome</keyword>
<name>A0A392TB00_9FABA</name>
<dbReference type="Proteomes" id="UP000265520">
    <property type="component" value="Unassembled WGS sequence"/>
</dbReference>
<protein>
    <submittedName>
        <fullName evidence="1">Uncharacterized protein</fullName>
    </submittedName>
</protein>
<accession>A0A392TB00</accession>
<comment type="caution">
    <text evidence="1">The sequence shown here is derived from an EMBL/GenBank/DDBJ whole genome shotgun (WGS) entry which is preliminary data.</text>
</comment>
<evidence type="ECO:0000313" key="1">
    <source>
        <dbReference type="EMBL" id="MCI58072.1"/>
    </source>
</evidence>
<proteinExistence type="predicted"/>
<dbReference type="EMBL" id="LXQA010539739">
    <property type="protein sequence ID" value="MCI58072.1"/>
    <property type="molecule type" value="Genomic_DNA"/>
</dbReference>
<feature type="non-terminal residue" evidence="1">
    <location>
        <position position="51"/>
    </location>
</feature>
<evidence type="ECO:0000313" key="2">
    <source>
        <dbReference type="Proteomes" id="UP000265520"/>
    </source>
</evidence>
<sequence>MEVLKRLYPNLVKEERASKLDAEFMVNMNIKITISVPTESSSMKPVEVPLN</sequence>
<dbReference type="AlphaFoldDB" id="A0A392TB00"/>
<reference evidence="1 2" key="1">
    <citation type="journal article" date="2018" name="Front. Plant Sci.">
        <title>Red Clover (Trifolium pratense) and Zigzag Clover (T. medium) - A Picture of Genomic Similarities and Differences.</title>
        <authorList>
            <person name="Dluhosova J."/>
            <person name="Istvanek J."/>
            <person name="Nedelnik J."/>
            <person name="Repkova J."/>
        </authorList>
    </citation>
    <scope>NUCLEOTIDE SEQUENCE [LARGE SCALE GENOMIC DNA]</scope>
    <source>
        <strain evidence="2">cv. 10/8</strain>
        <tissue evidence="1">Leaf</tissue>
    </source>
</reference>
<organism evidence="1 2">
    <name type="scientific">Trifolium medium</name>
    <dbReference type="NCBI Taxonomy" id="97028"/>
    <lineage>
        <taxon>Eukaryota</taxon>
        <taxon>Viridiplantae</taxon>
        <taxon>Streptophyta</taxon>
        <taxon>Embryophyta</taxon>
        <taxon>Tracheophyta</taxon>
        <taxon>Spermatophyta</taxon>
        <taxon>Magnoliopsida</taxon>
        <taxon>eudicotyledons</taxon>
        <taxon>Gunneridae</taxon>
        <taxon>Pentapetalae</taxon>
        <taxon>rosids</taxon>
        <taxon>fabids</taxon>
        <taxon>Fabales</taxon>
        <taxon>Fabaceae</taxon>
        <taxon>Papilionoideae</taxon>
        <taxon>50 kb inversion clade</taxon>
        <taxon>NPAAA clade</taxon>
        <taxon>Hologalegina</taxon>
        <taxon>IRL clade</taxon>
        <taxon>Trifolieae</taxon>
        <taxon>Trifolium</taxon>
    </lineage>
</organism>